<organism evidence="2 3">
    <name type="scientific">Pseudobacteroides cellulosolvens ATCC 35603 = DSM 2933</name>
    <dbReference type="NCBI Taxonomy" id="398512"/>
    <lineage>
        <taxon>Bacteria</taxon>
        <taxon>Bacillati</taxon>
        <taxon>Bacillota</taxon>
        <taxon>Clostridia</taxon>
        <taxon>Eubacteriales</taxon>
        <taxon>Oscillospiraceae</taxon>
        <taxon>Pseudobacteroides</taxon>
    </lineage>
</organism>
<evidence type="ECO:0000256" key="1">
    <source>
        <dbReference type="SAM" id="Phobius"/>
    </source>
</evidence>
<evidence type="ECO:0000313" key="2">
    <source>
        <dbReference type="EMBL" id="KNY27524.1"/>
    </source>
</evidence>
<sequence length="106" mass="12354">MSYIILTGISIMVACLIESIDIKRPKHGRGARHLFQNWHVYFTGHTEYKLAILLNVICFLPIHLLCSFFAASNHFIITLEIIYLFSILIIILFKNIKIQNRRLINP</sequence>
<comment type="caution">
    <text evidence="2">The sequence shown here is derived from an EMBL/GenBank/DDBJ whole genome shotgun (WGS) entry which is preliminary data.</text>
</comment>
<keyword evidence="1" id="KW-0812">Transmembrane</keyword>
<dbReference type="EMBL" id="LGTC01000001">
    <property type="protein sequence ID" value="KNY27524.1"/>
    <property type="molecule type" value="Genomic_DNA"/>
</dbReference>
<gene>
    <name evidence="2" type="ORF">Bccel_2795</name>
</gene>
<reference evidence="3" key="1">
    <citation type="submission" date="2015-07" db="EMBL/GenBank/DDBJ databases">
        <title>Near-Complete Genome Sequence of the Cellulolytic Bacterium Bacteroides (Pseudobacteroides) cellulosolvens ATCC 35603.</title>
        <authorList>
            <person name="Dassa B."/>
            <person name="Utturkar S.M."/>
            <person name="Klingeman D.M."/>
            <person name="Hurt R.A."/>
            <person name="Keller M."/>
            <person name="Xu J."/>
            <person name="Reddy Y.H.K."/>
            <person name="Borovok I."/>
            <person name="Grinberg I.R."/>
            <person name="Lamed R."/>
            <person name="Zhivin O."/>
            <person name="Bayer E.A."/>
            <person name="Brown S.D."/>
        </authorList>
    </citation>
    <scope>NUCLEOTIDE SEQUENCE [LARGE SCALE GENOMIC DNA]</scope>
    <source>
        <strain evidence="3">DSM 2933</strain>
    </source>
</reference>
<keyword evidence="1" id="KW-1133">Transmembrane helix</keyword>
<dbReference type="STRING" id="398512.Bccel_2795"/>
<dbReference type="AlphaFoldDB" id="A0A0L6JP12"/>
<name>A0A0L6JP12_9FIRM</name>
<accession>A0A0L6JP12</accession>
<keyword evidence="3" id="KW-1185">Reference proteome</keyword>
<keyword evidence="1" id="KW-0472">Membrane</keyword>
<dbReference type="Proteomes" id="UP000036923">
    <property type="component" value="Unassembled WGS sequence"/>
</dbReference>
<evidence type="ECO:0000313" key="3">
    <source>
        <dbReference type="Proteomes" id="UP000036923"/>
    </source>
</evidence>
<feature type="transmembrane region" description="Helical" evidence="1">
    <location>
        <begin position="76"/>
        <end position="93"/>
    </location>
</feature>
<proteinExistence type="predicted"/>
<protein>
    <submittedName>
        <fullName evidence="2">Uncharacterized protein</fullName>
    </submittedName>
</protein>
<feature type="transmembrane region" description="Helical" evidence="1">
    <location>
        <begin position="50"/>
        <end position="70"/>
    </location>
</feature>